<protein>
    <recommendedName>
        <fullName evidence="3">Lipoprotein</fullName>
    </recommendedName>
</protein>
<gene>
    <name evidence="1" type="ordered locus">STAUR_0379</name>
</gene>
<evidence type="ECO:0000313" key="2">
    <source>
        <dbReference type="Proteomes" id="UP000001351"/>
    </source>
</evidence>
<dbReference type="KEGG" id="sur:STAUR_0379"/>
<dbReference type="EMBL" id="CP002271">
    <property type="protein sequence ID" value="ADO68188.1"/>
    <property type="molecule type" value="Genomic_DNA"/>
</dbReference>
<proteinExistence type="predicted"/>
<dbReference type="HOGENOM" id="CLU_1325676_0_0_7"/>
<dbReference type="PROSITE" id="PS51257">
    <property type="entry name" value="PROKAR_LIPOPROTEIN"/>
    <property type="match status" value="1"/>
</dbReference>
<organism evidence="1 2">
    <name type="scientific">Stigmatella aurantiaca (strain DW4/3-1)</name>
    <dbReference type="NCBI Taxonomy" id="378806"/>
    <lineage>
        <taxon>Bacteria</taxon>
        <taxon>Pseudomonadati</taxon>
        <taxon>Myxococcota</taxon>
        <taxon>Myxococcia</taxon>
        <taxon>Myxococcales</taxon>
        <taxon>Cystobacterineae</taxon>
        <taxon>Archangiaceae</taxon>
        <taxon>Stigmatella</taxon>
    </lineage>
</organism>
<dbReference type="RefSeq" id="WP_013374125.1">
    <property type="nucleotide sequence ID" value="NC_014623.1"/>
</dbReference>
<evidence type="ECO:0008006" key="3">
    <source>
        <dbReference type="Google" id="ProtNLM"/>
    </source>
</evidence>
<reference evidence="1 2" key="1">
    <citation type="journal article" date="2011" name="Mol. Biol. Evol.">
        <title>Comparative genomic analysis of fruiting body formation in Myxococcales.</title>
        <authorList>
            <person name="Huntley S."/>
            <person name="Hamann N."/>
            <person name="Wegener-Feldbrugge S."/>
            <person name="Treuner-Lange A."/>
            <person name="Kube M."/>
            <person name="Reinhardt R."/>
            <person name="Klages S."/>
            <person name="Muller R."/>
            <person name="Ronning C.M."/>
            <person name="Nierman W.C."/>
            <person name="Sogaard-Andersen L."/>
        </authorList>
    </citation>
    <scope>NUCLEOTIDE SEQUENCE [LARGE SCALE GENOMIC DNA]</scope>
    <source>
        <strain evidence="1 2">DW4/3-1</strain>
    </source>
</reference>
<keyword evidence="2" id="KW-1185">Reference proteome</keyword>
<sequence>MNKAHPSPLVLMFLLVTVGCESQAERARAQQESASRTAAQVNPPPVPEAIIRGEKAAPATTPSPLGPKQLVEQIEDDFISLASQTWVDFRVCGHRSKADDKRAFLLKSFEAPLPASASVDWRELNVSEEGATTSLHLGLIAITFSTPDEATQLYTRLSGVEQPYLKNTVVLTQYKALLRAKTVLLLYSETFVHETLVRFFAGAKLPE</sequence>
<name>E3FQ78_STIAD</name>
<evidence type="ECO:0000313" key="1">
    <source>
        <dbReference type="EMBL" id="ADO68188.1"/>
    </source>
</evidence>
<dbReference type="AlphaFoldDB" id="E3FQ78"/>
<dbReference type="Proteomes" id="UP000001351">
    <property type="component" value="Chromosome"/>
</dbReference>
<accession>E3FQ78</accession>